<dbReference type="EMBL" id="JAVBVO010000001">
    <property type="protein sequence ID" value="MDZ5757470.1"/>
    <property type="molecule type" value="Genomic_DNA"/>
</dbReference>
<dbReference type="InterPro" id="IPR017853">
    <property type="entry name" value="GH"/>
</dbReference>
<keyword evidence="3" id="KW-1133">Transmembrane helix</keyword>
<gene>
    <name evidence="7" type="ORF">RAK27_02205</name>
</gene>
<evidence type="ECO:0000313" key="7">
    <source>
        <dbReference type="EMBL" id="MDZ5757470.1"/>
    </source>
</evidence>
<feature type="domain" description="Glycosyl hydrolase-like 10" evidence="5">
    <location>
        <begin position="71"/>
        <end position="432"/>
    </location>
</feature>
<feature type="chain" id="PRO_5043768362" evidence="4">
    <location>
        <begin position="25"/>
        <end position="765"/>
    </location>
</feature>
<dbReference type="Pfam" id="PF06458">
    <property type="entry name" value="MucBP"/>
    <property type="match status" value="1"/>
</dbReference>
<keyword evidence="1 4" id="KW-0732">Signal</keyword>
<accession>A0AAW9JV03</accession>
<feature type="transmembrane region" description="Helical" evidence="3">
    <location>
        <begin position="738"/>
        <end position="757"/>
    </location>
</feature>
<dbReference type="AlphaFoldDB" id="A0AAW9JV03"/>
<reference evidence="7" key="1">
    <citation type="submission" date="2023-08" db="EMBL/GenBank/DDBJ databases">
        <title>Genomic characterization of piscicolin 126 produced by Carnobacterium maltaromaticum CM22 strain isolated from salmon (Salmo salar).</title>
        <authorList>
            <person name="Gonzalez-Gragera E."/>
            <person name="Garcia-Lopez J.D."/>
            <person name="Teso-Perez C."/>
            <person name="Gimenez-Hernandez I."/>
            <person name="Peralta-Sanchez J.M."/>
            <person name="Valdivia E."/>
            <person name="Montalban-Lopez M."/>
            <person name="Martin-Platero A.M."/>
            <person name="Banos A."/>
            <person name="Martinez-Bueno M."/>
        </authorList>
    </citation>
    <scope>NUCLEOTIDE SEQUENCE</scope>
    <source>
        <strain evidence="7">CM22</strain>
    </source>
</reference>
<dbReference type="SUPFAM" id="SSF51445">
    <property type="entry name" value="(Trans)glycosidases"/>
    <property type="match status" value="1"/>
</dbReference>
<evidence type="ECO:0000256" key="1">
    <source>
        <dbReference type="ARBA" id="ARBA00022729"/>
    </source>
</evidence>
<dbReference type="InterPro" id="IPR003790">
    <property type="entry name" value="GHL10"/>
</dbReference>
<name>A0AAW9JV03_CARML</name>
<dbReference type="Proteomes" id="UP001290462">
    <property type="component" value="Unassembled WGS sequence"/>
</dbReference>
<keyword evidence="2" id="KW-0677">Repeat</keyword>
<comment type="caution">
    <text evidence="7">The sequence shown here is derived from an EMBL/GenBank/DDBJ whole genome shotgun (WGS) entry which is preliminary data.</text>
</comment>
<dbReference type="InterPro" id="IPR013783">
    <property type="entry name" value="Ig-like_fold"/>
</dbReference>
<dbReference type="Gene3D" id="3.20.20.80">
    <property type="entry name" value="Glycosidases"/>
    <property type="match status" value="1"/>
</dbReference>
<keyword evidence="3" id="KW-0812">Transmembrane</keyword>
<dbReference type="NCBIfam" id="TIGR01167">
    <property type="entry name" value="LPXTG_anchor"/>
    <property type="match status" value="1"/>
</dbReference>
<organism evidence="7 8">
    <name type="scientific">Carnobacterium maltaromaticum</name>
    <name type="common">Carnobacterium piscicola</name>
    <dbReference type="NCBI Taxonomy" id="2751"/>
    <lineage>
        <taxon>Bacteria</taxon>
        <taxon>Bacillati</taxon>
        <taxon>Bacillota</taxon>
        <taxon>Bacilli</taxon>
        <taxon>Lactobacillales</taxon>
        <taxon>Carnobacteriaceae</taxon>
        <taxon>Carnobacterium</taxon>
    </lineage>
</organism>
<sequence>MKKIFQLIILGFLCFILFPSPVLAENQPLYKYIKNPDGSYGYNQSLPVPLYSGSSELIQIPTEYQQPKNQFRSSWVATINNLNIAKPSSETDFKANYTKILSDFSDWNMNAMIFQVRPLLDAYYPSELNPWSEFLSGTQGDNPGYDPLAWMIETTHQAGMEYHAWFNPYRVTNTKLSTQAILTKTGLTKEEILSLSIPEQIAALHNAGILASTNYAVQHPENVLIFDEKLFLNPGIPAVRDYVIASIAEVVQNYDVDAIHFDDYFYPYRITVDGVNVLFGEKGEDDATFAEFGMGYDSIDDWRRDNITSLVEGIKHVIDVHNQQNQKAVQFGISPFGIWEHKANDDRGSNTPTGSSQSYSTSIYADTYKWIKEETLDYVIPQIYWSFDQSAAPYGELTKWWNDVSEGSKTQIYIGHANYKHVSNGGWDAAWMNPEEIPNQMRFNQTLPNILGSSLFSYNDISLSNVESLPSDQQERHKAKNASIEQLKTTYFNLPALVPAKPWLAQGTLSAPTSMNKNMDNPDAPTLTWQDSETNPARYYVLYRGIGSAVEITSNPTSIVAKIWRTASETTFSYTDTRLTKYDATEEYYVSAIDAAGNESEPTLLTAPEIIVEPQQGAPVTVLYLDEKQAEIAEKEQLTGILNTEYNSVAKEVTGYTLLKQPTNNSGIFTETEQTVIYQYKKDTAITIIEPEIKPAVPVPEEKQDVANVIPDKTNFIPKVKQATKEQADLPSTGEAELITRSFLGFIITLGTLYWFFKRKYQKTN</sequence>
<protein>
    <submittedName>
        <fullName evidence="7">Family 10 glycosylhydrolase</fullName>
    </submittedName>
</protein>
<dbReference type="InterPro" id="IPR052177">
    <property type="entry name" value="Divisome_Glycosyl_Hydrolase"/>
</dbReference>
<evidence type="ECO:0000256" key="3">
    <source>
        <dbReference type="SAM" id="Phobius"/>
    </source>
</evidence>
<dbReference type="Pfam" id="PF02638">
    <property type="entry name" value="GHL10"/>
    <property type="match status" value="1"/>
</dbReference>
<evidence type="ECO:0000256" key="2">
    <source>
        <dbReference type="ARBA" id="ARBA00022737"/>
    </source>
</evidence>
<dbReference type="InterPro" id="IPR009459">
    <property type="entry name" value="MucBP_dom"/>
</dbReference>
<evidence type="ECO:0000256" key="4">
    <source>
        <dbReference type="SAM" id="SignalP"/>
    </source>
</evidence>
<evidence type="ECO:0000259" key="5">
    <source>
        <dbReference type="Pfam" id="PF02638"/>
    </source>
</evidence>
<proteinExistence type="predicted"/>
<dbReference type="Gene3D" id="3.10.20.320">
    <property type="entry name" value="Putative peptidoglycan bound protein (lpxtg motif)"/>
    <property type="match status" value="1"/>
</dbReference>
<feature type="signal peptide" evidence="4">
    <location>
        <begin position="1"/>
        <end position="24"/>
    </location>
</feature>
<evidence type="ECO:0000313" key="8">
    <source>
        <dbReference type="Proteomes" id="UP001290462"/>
    </source>
</evidence>
<dbReference type="RefSeq" id="WP_322808388.1">
    <property type="nucleotide sequence ID" value="NZ_JAVBVO010000001.1"/>
</dbReference>
<keyword evidence="3" id="KW-0472">Membrane</keyword>
<evidence type="ECO:0000259" key="6">
    <source>
        <dbReference type="Pfam" id="PF06458"/>
    </source>
</evidence>
<dbReference type="PANTHER" id="PTHR43405">
    <property type="entry name" value="GLYCOSYL HYDROLASE DIGH"/>
    <property type="match status" value="1"/>
</dbReference>
<dbReference type="PANTHER" id="PTHR43405:SF1">
    <property type="entry name" value="GLYCOSYL HYDROLASE DIGH"/>
    <property type="match status" value="1"/>
</dbReference>
<feature type="domain" description="MucBP" evidence="6">
    <location>
        <begin position="619"/>
        <end position="681"/>
    </location>
</feature>
<dbReference type="Gene3D" id="2.60.40.10">
    <property type="entry name" value="Immunoglobulins"/>
    <property type="match status" value="1"/>
</dbReference>